<dbReference type="Proteomes" id="UP000799439">
    <property type="component" value="Unassembled WGS sequence"/>
</dbReference>
<keyword evidence="3" id="KW-1185">Reference proteome</keyword>
<gene>
    <name evidence="2" type="ORF">K461DRAFT_104220</name>
</gene>
<evidence type="ECO:0000256" key="1">
    <source>
        <dbReference type="SAM" id="MobiDB-lite"/>
    </source>
</evidence>
<accession>A0A9P4J502</accession>
<protein>
    <submittedName>
        <fullName evidence="2">Uncharacterized protein</fullName>
    </submittedName>
</protein>
<evidence type="ECO:0000313" key="3">
    <source>
        <dbReference type="Proteomes" id="UP000799439"/>
    </source>
</evidence>
<evidence type="ECO:0000313" key="2">
    <source>
        <dbReference type="EMBL" id="KAF2154914.1"/>
    </source>
</evidence>
<dbReference type="EMBL" id="ML996083">
    <property type="protein sequence ID" value="KAF2154914.1"/>
    <property type="molecule type" value="Genomic_DNA"/>
</dbReference>
<comment type="caution">
    <text evidence="2">The sequence shown here is derived from an EMBL/GenBank/DDBJ whole genome shotgun (WGS) entry which is preliminary data.</text>
</comment>
<sequence length="257" mass="28675">MRTVHEPEPPKASLTNANPIDPATGQPKKGPKLRLLNGSKAGNTPATAADKNPHNAGLSPSDPDYDPSPPNDNIRYTPAHHPVTGQPGFLINYPPDIHFTPFESEIPADQLMRLLRRQLHWAKKESEDLARDIENLEAIRRDEWCKKELTLEGVLEAELARAEAKGLARPSQIRAMRRDVRSNKLAWPKEPWWRQQQLNGDVAKQEAEEEMDVDAELEKREAAANGLLEQAERAEKDQDQDMLAVGALMGLSGAKQT</sequence>
<dbReference type="OrthoDB" id="3214149at2759"/>
<reference evidence="2" key="1">
    <citation type="journal article" date="2020" name="Stud. Mycol.">
        <title>101 Dothideomycetes genomes: a test case for predicting lifestyles and emergence of pathogens.</title>
        <authorList>
            <person name="Haridas S."/>
            <person name="Albert R."/>
            <person name="Binder M."/>
            <person name="Bloem J."/>
            <person name="Labutti K."/>
            <person name="Salamov A."/>
            <person name="Andreopoulos B."/>
            <person name="Baker S."/>
            <person name="Barry K."/>
            <person name="Bills G."/>
            <person name="Bluhm B."/>
            <person name="Cannon C."/>
            <person name="Castanera R."/>
            <person name="Culley D."/>
            <person name="Daum C."/>
            <person name="Ezra D."/>
            <person name="Gonzalez J."/>
            <person name="Henrissat B."/>
            <person name="Kuo A."/>
            <person name="Liang C."/>
            <person name="Lipzen A."/>
            <person name="Lutzoni F."/>
            <person name="Magnuson J."/>
            <person name="Mondo S."/>
            <person name="Nolan M."/>
            <person name="Ohm R."/>
            <person name="Pangilinan J."/>
            <person name="Park H.-J."/>
            <person name="Ramirez L."/>
            <person name="Alfaro M."/>
            <person name="Sun H."/>
            <person name="Tritt A."/>
            <person name="Yoshinaga Y."/>
            <person name="Zwiers L.-H."/>
            <person name="Turgeon B."/>
            <person name="Goodwin S."/>
            <person name="Spatafora J."/>
            <person name="Crous P."/>
            <person name="Grigoriev I."/>
        </authorList>
    </citation>
    <scope>NUCLEOTIDE SEQUENCE</scope>
    <source>
        <strain evidence="2">CBS 260.36</strain>
    </source>
</reference>
<name>A0A9P4J502_9PEZI</name>
<organism evidence="2 3">
    <name type="scientific">Myriangium duriaei CBS 260.36</name>
    <dbReference type="NCBI Taxonomy" id="1168546"/>
    <lineage>
        <taxon>Eukaryota</taxon>
        <taxon>Fungi</taxon>
        <taxon>Dikarya</taxon>
        <taxon>Ascomycota</taxon>
        <taxon>Pezizomycotina</taxon>
        <taxon>Dothideomycetes</taxon>
        <taxon>Dothideomycetidae</taxon>
        <taxon>Myriangiales</taxon>
        <taxon>Myriangiaceae</taxon>
        <taxon>Myriangium</taxon>
    </lineage>
</organism>
<proteinExistence type="predicted"/>
<dbReference type="AlphaFoldDB" id="A0A9P4J502"/>
<feature type="region of interest" description="Disordered" evidence="1">
    <location>
        <begin position="1"/>
        <end position="82"/>
    </location>
</feature>